<evidence type="ECO:0000313" key="1">
    <source>
        <dbReference type="EMBL" id="MBN8659950.1"/>
    </source>
</evidence>
<comment type="caution">
    <text evidence="1">The sequence shown here is derived from an EMBL/GenBank/DDBJ whole genome shotgun (WGS) entry which is preliminary data.</text>
</comment>
<dbReference type="InterPro" id="IPR046509">
    <property type="entry name" value="DUF6687"/>
</dbReference>
<gene>
    <name evidence="1" type="ORF">J0M35_06275</name>
</gene>
<evidence type="ECO:0000313" key="2">
    <source>
        <dbReference type="Proteomes" id="UP000664277"/>
    </source>
</evidence>
<dbReference type="AlphaFoldDB" id="A0A8J7TKI9"/>
<dbReference type="EMBL" id="JAFLCK010000006">
    <property type="protein sequence ID" value="MBN8659950.1"/>
    <property type="molecule type" value="Genomic_DNA"/>
</dbReference>
<protein>
    <submittedName>
        <fullName evidence="1">Uncharacterized protein</fullName>
    </submittedName>
</protein>
<dbReference type="Pfam" id="PF20392">
    <property type="entry name" value="DUF6687"/>
    <property type="match status" value="1"/>
</dbReference>
<accession>A0A8J7TKI9</accession>
<organism evidence="1 2">
    <name type="scientific">Candidatus Obscuribacter phosphatis</name>
    <dbReference type="NCBI Taxonomy" id="1906157"/>
    <lineage>
        <taxon>Bacteria</taxon>
        <taxon>Bacillati</taxon>
        <taxon>Candidatus Melainabacteria</taxon>
        <taxon>Candidatus Obscuribacterales</taxon>
        <taxon>Candidatus Obscuribacteraceae</taxon>
        <taxon>Candidatus Obscuribacter</taxon>
    </lineage>
</organism>
<dbReference type="Proteomes" id="UP000664277">
    <property type="component" value="Unassembled WGS sequence"/>
</dbReference>
<reference evidence="1" key="1">
    <citation type="submission" date="2021-02" db="EMBL/GenBank/DDBJ databases">
        <title>Genome-Resolved Metagenomics of a Microbial Community Performing Photosynthetic Biological Nutrient Removal.</title>
        <authorList>
            <person name="Mcdaniel E.A."/>
        </authorList>
    </citation>
    <scope>NUCLEOTIDE SEQUENCE</scope>
    <source>
        <strain evidence="1">UWPOB_OBS1</strain>
    </source>
</reference>
<sequence>MFEYLPAAKLVATDHIMVDGAPNSASVLTLSHWRGNNTPAVLKHDLSCGIAFNALRAIKEGSLSVTCPYVTNNHFDEDGLVSLFTLTNSEEAIELEDKLMDIASAGDFGVYSDRDMARVSFMLNAWACPELSPLSDDVFALPRPEIEAILYEELLLRLPKIIAKISSFSRFWQEEDDFLSETEKWYEKGLITFEERPELDLLIVNIDEKVPQRADKERASSWISSVLHPMFIHNKSRMMRVAVLKGRRREVYFRYETWVDYQSRTLLPRLDLSALAKQFNRLDRKGRWQFNSTDDIIARLYMQEKDSVLTEDDFLKLLVEALSSEQS</sequence>
<name>A0A8J7TKI9_9BACT</name>
<proteinExistence type="predicted"/>